<evidence type="ECO:0000256" key="4">
    <source>
        <dbReference type="RuleBase" id="RU000384"/>
    </source>
</evidence>
<keyword evidence="2" id="KW-0436">Ligase</keyword>
<dbReference type="SUPFAM" id="SSF55931">
    <property type="entry name" value="Glutamine synthetase/guanido kinase"/>
    <property type="match status" value="1"/>
</dbReference>
<dbReference type="RefSeq" id="WP_379900798.1">
    <property type="nucleotide sequence ID" value="NZ_JBHRTR010000027.1"/>
</dbReference>
<dbReference type="SUPFAM" id="SSF47413">
    <property type="entry name" value="lambda repressor-like DNA-binding domains"/>
    <property type="match status" value="1"/>
</dbReference>
<organism evidence="8 9">
    <name type="scientific">Marinibaculum pumilum</name>
    <dbReference type="NCBI Taxonomy" id="1766165"/>
    <lineage>
        <taxon>Bacteria</taxon>
        <taxon>Pseudomonadati</taxon>
        <taxon>Pseudomonadota</taxon>
        <taxon>Alphaproteobacteria</taxon>
        <taxon>Rhodospirillales</taxon>
        <taxon>Rhodospirillaceae</taxon>
        <taxon>Marinibaculum</taxon>
    </lineage>
</organism>
<dbReference type="Gene3D" id="1.10.260.40">
    <property type="entry name" value="lambda repressor-like DNA-binding domains"/>
    <property type="match status" value="1"/>
</dbReference>
<dbReference type="SMART" id="SM00530">
    <property type="entry name" value="HTH_XRE"/>
    <property type="match status" value="1"/>
</dbReference>
<feature type="domain" description="GS catalytic" evidence="7">
    <location>
        <begin position="202"/>
        <end position="551"/>
    </location>
</feature>
<dbReference type="InterPro" id="IPR001387">
    <property type="entry name" value="Cro/C1-type_HTH"/>
</dbReference>
<dbReference type="InterPro" id="IPR014746">
    <property type="entry name" value="Gln_synth/guanido_kin_cat_dom"/>
</dbReference>
<keyword evidence="9" id="KW-1185">Reference proteome</keyword>
<reference evidence="9" key="1">
    <citation type="journal article" date="2019" name="Int. J. Syst. Evol. Microbiol.">
        <title>The Global Catalogue of Microorganisms (GCM) 10K type strain sequencing project: providing services to taxonomists for standard genome sequencing and annotation.</title>
        <authorList>
            <consortium name="The Broad Institute Genomics Platform"/>
            <consortium name="The Broad Institute Genome Sequencing Center for Infectious Disease"/>
            <person name="Wu L."/>
            <person name="Ma J."/>
        </authorList>
    </citation>
    <scope>NUCLEOTIDE SEQUENCE [LARGE SCALE GENOMIC DNA]</scope>
    <source>
        <strain evidence="9">KCTC 42964</strain>
    </source>
</reference>
<proteinExistence type="inferred from homology"/>
<dbReference type="InterPro" id="IPR008146">
    <property type="entry name" value="Gln_synth_cat_dom"/>
</dbReference>
<name>A0ABV7L0V6_9PROT</name>
<feature type="region of interest" description="Disordered" evidence="5">
    <location>
        <begin position="67"/>
        <end position="98"/>
    </location>
</feature>
<dbReference type="Proteomes" id="UP001595528">
    <property type="component" value="Unassembled WGS sequence"/>
</dbReference>
<evidence type="ECO:0000256" key="3">
    <source>
        <dbReference type="PROSITE-ProRule" id="PRU01331"/>
    </source>
</evidence>
<dbReference type="PROSITE" id="PS50943">
    <property type="entry name" value="HTH_CROC1"/>
    <property type="match status" value="1"/>
</dbReference>
<dbReference type="CDD" id="cd00093">
    <property type="entry name" value="HTH_XRE"/>
    <property type="match status" value="1"/>
</dbReference>
<dbReference type="Gene3D" id="3.30.590.10">
    <property type="entry name" value="Glutamine synthetase/guanido kinase, catalytic domain"/>
    <property type="match status" value="1"/>
</dbReference>
<dbReference type="InterPro" id="IPR010982">
    <property type="entry name" value="Lambda_DNA-bd_dom_sf"/>
</dbReference>
<protein>
    <submittedName>
        <fullName evidence="8">Helix-turn-helix domain-containing protein</fullName>
    </submittedName>
</protein>
<feature type="compositionally biased region" description="Low complexity" evidence="5">
    <location>
        <begin position="85"/>
        <end position="98"/>
    </location>
</feature>
<evidence type="ECO:0000256" key="2">
    <source>
        <dbReference type="ARBA" id="ARBA00022598"/>
    </source>
</evidence>
<dbReference type="SMART" id="SM01230">
    <property type="entry name" value="Gln-synt_C"/>
    <property type="match status" value="1"/>
</dbReference>
<dbReference type="InterPro" id="IPR036651">
    <property type="entry name" value="Gln_synt_N_sf"/>
</dbReference>
<dbReference type="PANTHER" id="PTHR43785:SF12">
    <property type="entry name" value="TYPE-1 GLUTAMINE SYNTHETASE 2"/>
    <property type="match status" value="1"/>
</dbReference>
<evidence type="ECO:0000256" key="5">
    <source>
        <dbReference type="SAM" id="MobiDB-lite"/>
    </source>
</evidence>
<dbReference type="PROSITE" id="PS51987">
    <property type="entry name" value="GS_CATALYTIC"/>
    <property type="match status" value="1"/>
</dbReference>
<comment type="caution">
    <text evidence="8">The sequence shown here is derived from an EMBL/GenBank/DDBJ whole genome shotgun (WGS) entry which is preliminary data.</text>
</comment>
<feature type="domain" description="HTH cro/C1-type" evidence="6">
    <location>
        <begin position="11"/>
        <end position="59"/>
    </location>
</feature>
<accession>A0ABV7L0V6</accession>
<dbReference type="SUPFAM" id="SSF54368">
    <property type="entry name" value="Glutamine synthetase, N-terminal domain"/>
    <property type="match status" value="1"/>
</dbReference>
<evidence type="ECO:0000313" key="8">
    <source>
        <dbReference type="EMBL" id="MFC3228054.1"/>
    </source>
</evidence>
<dbReference type="Pfam" id="PF13560">
    <property type="entry name" value="HTH_31"/>
    <property type="match status" value="1"/>
</dbReference>
<evidence type="ECO:0000256" key="1">
    <source>
        <dbReference type="ARBA" id="ARBA00001946"/>
    </source>
</evidence>
<dbReference type="PANTHER" id="PTHR43785">
    <property type="entry name" value="GAMMA-GLUTAMYLPUTRESCINE SYNTHETASE"/>
    <property type="match status" value="1"/>
</dbReference>
<dbReference type="EMBL" id="JBHRTR010000027">
    <property type="protein sequence ID" value="MFC3228054.1"/>
    <property type="molecule type" value="Genomic_DNA"/>
</dbReference>
<evidence type="ECO:0000259" key="7">
    <source>
        <dbReference type="PROSITE" id="PS51987"/>
    </source>
</evidence>
<comment type="cofactor">
    <cofactor evidence="1">
        <name>Mg(2+)</name>
        <dbReference type="ChEBI" id="CHEBI:18420"/>
    </cofactor>
</comment>
<evidence type="ECO:0000259" key="6">
    <source>
        <dbReference type="PROSITE" id="PS50943"/>
    </source>
</evidence>
<evidence type="ECO:0000313" key="9">
    <source>
        <dbReference type="Proteomes" id="UP001595528"/>
    </source>
</evidence>
<sequence length="551" mass="58969">MKLDAFLRASGLSLSAFAQQVGLSEAAISRYLSGKRTPRADAIRRIVRATRGRVQPEDLLPVLSAQDAAPPAPNLHDPDPPAGPAPAGTAHTGRSRADGAGLDGIDLILPDLMAVERGKRVPARDLPGIRARGIRLPESMFSLDAMGRNVFGTGIVMERGDEDRPVVPVDGQLIPAPWSDGRRAVMLMTMRQEDGSPHFADPRTALTRVADRLAADGLAASCAVELEFYLLSTDRDGAGRPRPAGLPRAVAESAAGEEALSTQIQVAALQRLDAFDPVLSEIARGCDAMDMVVESLCAEYAPGQFEVNLRYVTDPLRAADEAVLFRHLVRQTARRHGLQATFMSKPFAALSGSGMHVHANLVDGRGRNLFARGDAGANRPLLQAIAGAAETMAEGMAIFAATANAFRRFGPGSYAPVSPSWGIDNRTVALRIPGGPARSRRIEHRVAGAEANPYLVIAAVLAGIHHGIEARLEPPPQSRGDVADGRLGQDGAPLLPTDWPSALAAHDAARILPDYLGRDFWRLYGHVRRAEMIRAQAMIPDTDYQLYLDGM</sequence>
<dbReference type="Pfam" id="PF00120">
    <property type="entry name" value="Gln-synt_C"/>
    <property type="match status" value="1"/>
</dbReference>
<comment type="similarity">
    <text evidence="3 4">Belongs to the glutamine synthetase family.</text>
</comment>
<gene>
    <name evidence="8" type="ORF">ACFOGJ_12475</name>
</gene>